<sequence>MTSVFQVDGPFQVPKTSFITTQTLIYGHIYRELKNKESGIDLYVTSYSVQKGLVSNTVHYQVVLVSNLSCFKSPSHKDSDVVQYSLEKQLSEFEDLRATLAEMFPNTTLPVINKMSIIVSEPVLRERRNSLDQLLRFIVTVPKLAMSVPLLTFLGVDSIRAKKFSIGEPLDNSSAPASVETEEEENATGADNNVDFLLDRYEEEEDSELFHLEEEEQDKALFEDKGEGSTVLMFEGQDLKRELTEDDEKDFQFIPDAIIKKNVKVYESVSEDHSELFEIEDNLDQLLTVDVKKRKNKPQNGEGERSSPTRDLQQESHLTNPQTPTKPSLPRKPTLPAKPKAAGTGTTPKDSAQSGAQGKPAIPVKPKTILSSQGSVSDKETKSPGIESDNLGQDDILKYLQDNLASASEDVDLFS</sequence>
<dbReference type="InterPro" id="IPR039701">
    <property type="entry name" value="HS1BP3"/>
</dbReference>
<evidence type="ECO:0000313" key="3">
    <source>
        <dbReference type="Proteomes" id="UP001165740"/>
    </source>
</evidence>
<feature type="compositionally biased region" description="Polar residues" evidence="1">
    <location>
        <begin position="344"/>
        <end position="356"/>
    </location>
</feature>
<dbReference type="GeneID" id="106060435"/>
<dbReference type="Gene3D" id="3.30.1520.10">
    <property type="entry name" value="Phox-like domain"/>
    <property type="match status" value="1"/>
</dbReference>
<dbReference type="Pfam" id="PF00787">
    <property type="entry name" value="PX"/>
    <property type="match status" value="1"/>
</dbReference>
<dbReference type="PANTHER" id="PTHR14431:SF1">
    <property type="entry name" value="HCLS1-BINDING PROTEIN 3"/>
    <property type="match status" value="1"/>
</dbReference>
<dbReference type="AlphaFoldDB" id="A0A9W2ZA56"/>
<dbReference type="OrthoDB" id="10254720at2759"/>
<dbReference type="RefSeq" id="XP_055871955.1">
    <property type="nucleotide sequence ID" value="XM_056015980.1"/>
</dbReference>
<reference evidence="4" key="1">
    <citation type="submission" date="2025-08" db="UniProtKB">
        <authorList>
            <consortium name="RefSeq"/>
        </authorList>
    </citation>
    <scope>IDENTIFICATION</scope>
</reference>
<feature type="compositionally biased region" description="Polar residues" evidence="1">
    <location>
        <begin position="315"/>
        <end position="326"/>
    </location>
</feature>
<organism evidence="3 4">
    <name type="scientific">Biomphalaria glabrata</name>
    <name type="common">Bloodfluke planorb</name>
    <name type="synonym">Freshwater snail</name>
    <dbReference type="NCBI Taxonomy" id="6526"/>
    <lineage>
        <taxon>Eukaryota</taxon>
        <taxon>Metazoa</taxon>
        <taxon>Spiralia</taxon>
        <taxon>Lophotrochozoa</taxon>
        <taxon>Mollusca</taxon>
        <taxon>Gastropoda</taxon>
        <taxon>Heterobranchia</taxon>
        <taxon>Euthyneura</taxon>
        <taxon>Panpulmonata</taxon>
        <taxon>Hygrophila</taxon>
        <taxon>Lymnaeoidea</taxon>
        <taxon>Planorbidae</taxon>
        <taxon>Biomphalaria</taxon>
    </lineage>
</organism>
<dbReference type="PROSITE" id="PS50195">
    <property type="entry name" value="PX"/>
    <property type="match status" value="1"/>
</dbReference>
<feature type="domain" description="PX" evidence="2">
    <location>
        <begin position="38"/>
        <end position="161"/>
    </location>
</feature>
<name>A0A9W2ZA56_BIOGL</name>
<dbReference type="Proteomes" id="UP001165740">
    <property type="component" value="Chromosome 17"/>
</dbReference>
<evidence type="ECO:0000259" key="2">
    <source>
        <dbReference type="PROSITE" id="PS50195"/>
    </source>
</evidence>
<dbReference type="SUPFAM" id="SSF64268">
    <property type="entry name" value="PX domain"/>
    <property type="match status" value="1"/>
</dbReference>
<evidence type="ECO:0000313" key="4">
    <source>
        <dbReference type="RefSeq" id="XP_055871955.1"/>
    </source>
</evidence>
<dbReference type="InterPro" id="IPR001683">
    <property type="entry name" value="PX_dom"/>
</dbReference>
<proteinExistence type="predicted"/>
<keyword evidence="3" id="KW-1185">Reference proteome</keyword>
<feature type="region of interest" description="Disordered" evidence="1">
    <location>
        <begin position="171"/>
        <end position="191"/>
    </location>
</feature>
<gene>
    <name evidence="4" type="primary">LOC106060435</name>
</gene>
<dbReference type="InterPro" id="IPR036871">
    <property type="entry name" value="PX_dom_sf"/>
</dbReference>
<feature type="region of interest" description="Disordered" evidence="1">
    <location>
        <begin position="290"/>
        <end position="392"/>
    </location>
</feature>
<evidence type="ECO:0000256" key="1">
    <source>
        <dbReference type="SAM" id="MobiDB-lite"/>
    </source>
</evidence>
<dbReference type="GO" id="GO:0035091">
    <property type="term" value="F:phosphatidylinositol binding"/>
    <property type="evidence" value="ECO:0007669"/>
    <property type="project" value="InterPro"/>
</dbReference>
<dbReference type="PANTHER" id="PTHR14431">
    <property type="entry name" value="HCLS1-BINDING PROTEIN 3"/>
    <property type="match status" value="1"/>
</dbReference>
<protein>
    <submittedName>
        <fullName evidence="4">Uncharacterized protein LOC106060435 isoform X1</fullName>
    </submittedName>
</protein>
<feature type="compositionally biased region" description="Basic and acidic residues" evidence="1">
    <location>
        <begin position="302"/>
        <end position="314"/>
    </location>
</feature>
<accession>A0A9W2ZA56</accession>
<dbReference type="OMA" id="NRIQTMN"/>